<dbReference type="Pfam" id="PF00083">
    <property type="entry name" value="Sugar_tr"/>
    <property type="match status" value="1"/>
</dbReference>
<organism evidence="6 7">
    <name type="scientific">Ranitomeya imitator</name>
    <name type="common">mimic poison frog</name>
    <dbReference type="NCBI Taxonomy" id="111125"/>
    <lineage>
        <taxon>Eukaryota</taxon>
        <taxon>Metazoa</taxon>
        <taxon>Chordata</taxon>
        <taxon>Craniata</taxon>
        <taxon>Vertebrata</taxon>
        <taxon>Euteleostomi</taxon>
        <taxon>Amphibia</taxon>
        <taxon>Batrachia</taxon>
        <taxon>Anura</taxon>
        <taxon>Neobatrachia</taxon>
        <taxon>Hyloidea</taxon>
        <taxon>Dendrobatidae</taxon>
        <taxon>Dendrobatinae</taxon>
        <taxon>Ranitomeya</taxon>
    </lineage>
</organism>
<evidence type="ECO:0000256" key="1">
    <source>
        <dbReference type="ARBA" id="ARBA00004141"/>
    </source>
</evidence>
<keyword evidence="4 5" id="KW-0472">Membrane</keyword>
<dbReference type="EMBL" id="CAUEEQ010060011">
    <property type="protein sequence ID" value="CAJ0964329.1"/>
    <property type="molecule type" value="Genomic_DNA"/>
</dbReference>
<name>A0ABN9MC15_9NEOB</name>
<protein>
    <recommendedName>
        <fullName evidence="8">Glucose transporter 1</fullName>
    </recommendedName>
</protein>
<evidence type="ECO:0000256" key="3">
    <source>
        <dbReference type="ARBA" id="ARBA00022989"/>
    </source>
</evidence>
<comment type="caution">
    <text evidence="6">The sequence shown here is derived from an EMBL/GenBank/DDBJ whole genome shotgun (WGS) entry which is preliminary data.</text>
</comment>
<evidence type="ECO:0000256" key="4">
    <source>
        <dbReference type="ARBA" id="ARBA00023136"/>
    </source>
</evidence>
<dbReference type="Proteomes" id="UP001176940">
    <property type="component" value="Unassembled WGS sequence"/>
</dbReference>
<dbReference type="PANTHER" id="PTHR23503:SF25">
    <property type="entry name" value="MAJOR FACILITATOR SUPERFAMILY (MFS) PROFILE DOMAIN-CONTAINING PROTEIN"/>
    <property type="match status" value="1"/>
</dbReference>
<reference evidence="6" key="1">
    <citation type="submission" date="2023-07" db="EMBL/GenBank/DDBJ databases">
        <authorList>
            <person name="Stuckert A."/>
        </authorList>
    </citation>
    <scope>NUCLEOTIDE SEQUENCE</scope>
</reference>
<dbReference type="InterPro" id="IPR036259">
    <property type="entry name" value="MFS_trans_sf"/>
</dbReference>
<evidence type="ECO:0008006" key="8">
    <source>
        <dbReference type="Google" id="ProtNLM"/>
    </source>
</evidence>
<accession>A0ABN9MC15</accession>
<dbReference type="Gene3D" id="1.20.1250.20">
    <property type="entry name" value="MFS general substrate transporter like domains"/>
    <property type="match status" value="1"/>
</dbReference>
<sequence>MGFSRIAGSPEMVIFGRFITGIHSAEKTGASKATYVPGSVTPVCQDEWAQIPTNYCEKLVEGYPKCLTQVIQFKGISLSVVPMYLGEISPKNLRGFLGLMPSLFICLGVFTAQVLGLPELLGQDEYWPLFLSLIVVPTLIQVSMLPFFPESPRYLLIDKGNVHATIDGHEEVLPRCSVADTAFTYTKFFDFLHP</sequence>
<proteinExistence type="predicted"/>
<keyword evidence="2 5" id="KW-0812">Transmembrane</keyword>
<keyword evidence="3 5" id="KW-1133">Transmembrane helix</keyword>
<dbReference type="InterPro" id="IPR045263">
    <property type="entry name" value="GLUT"/>
</dbReference>
<feature type="transmembrane region" description="Helical" evidence="5">
    <location>
        <begin position="96"/>
        <end position="115"/>
    </location>
</feature>
<evidence type="ECO:0000256" key="2">
    <source>
        <dbReference type="ARBA" id="ARBA00022692"/>
    </source>
</evidence>
<evidence type="ECO:0000313" key="7">
    <source>
        <dbReference type="Proteomes" id="UP001176940"/>
    </source>
</evidence>
<feature type="transmembrane region" description="Helical" evidence="5">
    <location>
        <begin position="127"/>
        <end position="148"/>
    </location>
</feature>
<evidence type="ECO:0000256" key="5">
    <source>
        <dbReference type="SAM" id="Phobius"/>
    </source>
</evidence>
<evidence type="ECO:0000313" key="6">
    <source>
        <dbReference type="EMBL" id="CAJ0964329.1"/>
    </source>
</evidence>
<gene>
    <name evidence="6" type="ORF">RIMI_LOCUS19089007</name>
</gene>
<dbReference type="InterPro" id="IPR005828">
    <property type="entry name" value="MFS_sugar_transport-like"/>
</dbReference>
<keyword evidence="7" id="KW-1185">Reference proteome</keyword>
<dbReference type="SUPFAM" id="SSF103473">
    <property type="entry name" value="MFS general substrate transporter"/>
    <property type="match status" value="1"/>
</dbReference>
<dbReference type="PANTHER" id="PTHR23503">
    <property type="entry name" value="SOLUTE CARRIER FAMILY 2"/>
    <property type="match status" value="1"/>
</dbReference>
<comment type="subcellular location">
    <subcellularLocation>
        <location evidence="1">Membrane</location>
        <topology evidence="1">Multi-pass membrane protein</topology>
    </subcellularLocation>
</comment>